<keyword evidence="9 10" id="KW-0472">Membrane</keyword>
<dbReference type="EMBL" id="CP158568">
    <property type="protein sequence ID" value="XBY42982.1"/>
    <property type="molecule type" value="Genomic_DNA"/>
</dbReference>
<feature type="transmembrane region" description="Helical" evidence="10">
    <location>
        <begin position="524"/>
        <end position="546"/>
    </location>
</feature>
<sequence>MNVTQAITTSEPGLALDIGDVKTFDDSEVGYVVRSGVVEIYAVAMERGEPASGRHFLFEAAEGDLVPPIMVSRSNLALIAAATEPTALAEVRLDELRSMAAAPEGGQTVATQFDRWIQALSAKLAETLDAGTVDPRAEMPGAVMALGEGRAITARGGACWFQSTDADLRDAGGRPVPSHAGRQVMPLGPGLWLTAGRAGTVATLATRDALAKPDWSAALAAFHERAIDWIIEAIGGRDAGQRERAQTRDERTERNLGRTLGRFEGVLDQAPAWTGAAGQDERLLAPFVMVCDTIGIDLNQRSREKIRRATTVEEAARIARVRTRQIALRGDWFREDFGPFIGFLDDDRRPVAIRPAGPGRWRMVDPDHGKEVPVTRALADRLQPMGYMLYRALPAKPVGFGDVIALGWKANRSDLQTAVIASIAIGTLGLATPMAMQLAFDRFIPAHQKLQLGELAIGLVLAAVVSAAFRLAYDMAFLRVDGRMAAQTQAAMVDRVLRLPAAVLRFSSTDLAQRAMAVDSVRRTVVGFALGSLPALFSWVCNVALMAWYAPIATIVAVLAFLVLLAAAYAAAVRQLDATKRGEEILSDIGSLVFHLIRGIGVLRTSGAEARAFTRWGHDFAEMRARSYRSQRVSSLLETFFSGFDVLTMAAVFVVLGTLPVREFSTGSFMSFITAYGIFVGSSIQLARGVAALVGAKPAWDRAAPLLKNVPEGGATKRDPGVLSGAVELTNVAFRYSSETPMVFSGLSFKANAGEFVAVVGASGAGKSTFVRLMLGNLAPLAGTIQYDSMDLQHLDVQLVRRQIGVVLQNGKLMPGSIYENIMGSHVGTLDDAWEAARAAGIEAEIRALPMTMHTILTDAAAAFSGGQLQRMLLARALVGRPRLLILDEATSALDNVTQAAVTEALSRLSVTRIVIAHRLTTVRNADRICVIDGGRIVQTGTYDELIKAKGVFAELAGRQLT</sequence>
<reference evidence="13" key="1">
    <citation type="submission" date="2024-06" db="EMBL/GenBank/DDBJ databases">
        <title>Methylostella associata gen. nov., sp. nov., a novel Ancalomicrobiaceae-affiliated facultatively methylotrophic bacteria that feed on methanotrophs of the genus Methylococcus.</title>
        <authorList>
            <person name="Saltykova V."/>
            <person name="Danilova O.V."/>
            <person name="Oshkin I.Y."/>
            <person name="Belova S.E."/>
            <person name="Pimenov N.V."/>
            <person name="Dedysh S.N."/>
        </authorList>
    </citation>
    <scope>NUCLEOTIDE SEQUENCE</scope>
    <source>
        <strain evidence="13">S20</strain>
    </source>
</reference>
<dbReference type="Gene3D" id="3.40.50.300">
    <property type="entry name" value="P-loop containing nucleotide triphosphate hydrolases"/>
    <property type="match status" value="1"/>
</dbReference>
<evidence type="ECO:0000256" key="2">
    <source>
        <dbReference type="ARBA" id="ARBA00005417"/>
    </source>
</evidence>
<dbReference type="Gene3D" id="1.20.1560.10">
    <property type="entry name" value="ABC transporter type 1, transmembrane domain"/>
    <property type="match status" value="1"/>
</dbReference>
<keyword evidence="3" id="KW-0813">Transport</keyword>
<comment type="similarity">
    <text evidence="2">Belongs to the ABC transporter superfamily.</text>
</comment>
<dbReference type="GO" id="GO:0005886">
    <property type="term" value="C:plasma membrane"/>
    <property type="evidence" value="ECO:0007669"/>
    <property type="project" value="UniProtKB-SubCell"/>
</dbReference>
<dbReference type="SMART" id="SM00382">
    <property type="entry name" value="AAA"/>
    <property type="match status" value="1"/>
</dbReference>
<dbReference type="FunFam" id="3.40.50.300:FF:000299">
    <property type="entry name" value="ABC transporter ATP-binding protein/permease"/>
    <property type="match status" value="1"/>
</dbReference>
<keyword evidence="8 10" id="KW-1133">Transmembrane helix</keyword>
<feature type="transmembrane region" description="Helical" evidence="10">
    <location>
        <begin position="452"/>
        <end position="473"/>
    </location>
</feature>
<dbReference type="Pfam" id="PF00005">
    <property type="entry name" value="ABC_tran"/>
    <property type="match status" value="1"/>
</dbReference>
<evidence type="ECO:0000256" key="6">
    <source>
        <dbReference type="ARBA" id="ARBA00022741"/>
    </source>
</evidence>
<dbReference type="InterPro" id="IPR017871">
    <property type="entry name" value="ABC_transporter-like_CS"/>
</dbReference>
<dbReference type="InterPro" id="IPR039421">
    <property type="entry name" value="Type_1_exporter"/>
</dbReference>
<dbReference type="InterPro" id="IPR036640">
    <property type="entry name" value="ABC1_TM_sf"/>
</dbReference>
<dbReference type="RefSeq" id="WP_407048085.1">
    <property type="nucleotide sequence ID" value="NZ_CP158568.1"/>
</dbReference>
<dbReference type="GO" id="GO:0016887">
    <property type="term" value="F:ATP hydrolysis activity"/>
    <property type="evidence" value="ECO:0007669"/>
    <property type="project" value="InterPro"/>
</dbReference>
<evidence type="ECO:0000256" key="9">
    <source>
        <dbReference type="ARBA" id="ARBA00023136"/>
    </source>
</evidence>
<dbReference type="CDD" id="cd07346">
    <property type="entry name" value="ABC_6TM_exporters"/>
    <property type="match status" value="1"/>
</dbReference>
<dbReference type="SUPFAM" id="SSF52540">
    <property type="entry name" value="P-loop containing nucleoside triphosphate hydrolases"/>
    <property type="match status" value="1"/>
</dbReference>
<keyword evidence="4" id="KW-1003">Cell membrane</keyword>
<evidence type="ECO:0000256" key="4">
    <source>
        <dbReference type="ARBA" id="ARBA00022475"/>
    </source>
</evidence>
<keyword evidence="5 10" id="KW-0812">Transmembrane</keyword>
<dbReference type="AlphaFoldDB" id="A0AAU7X5F0"/>
<dbReference type="InterPro" id="IPR003439">
    <property type="entry name" value="ABC_transporter-like_ATP-bd"/>
</dbReference>
<feature type="domain" description="ABC transmembrane type-1" evidence="12">
    <location>
        <begin position="418"/>
        <end position="695"/>
    </location>
</feature>
<protein>
    <submittedName>
        <fullName evidence="13">NHLP bacteriocin export ABC transporter permease/ATPase subunit</fullName>
    </submittedName>
</protein>
<dbReference type="GO" id="GO:0140359">
    <property type="term" value="F:ABC-type transporter activity"/>
    <property type="evidence" value="ECO:0007669"/>
    <property type="project" value="InterPro"/>
</dbReference>
<dbReference type="InterPro" id="IPR022515">
    <property type="entry name" value="NHPM_micro_ABC2"/>
</dbReference>
<dbReference type="NCBIfam" id="TIGR03797">
    <property type="entry name" value="NHLM_micro_ABC2"/>
    <property type="match status" value="1"/>
</dbReference>
<feature type="domain" description="ABC transporter" evidence="11">
    <location>
        <begin position="727"/>
        <end position="959"/>
    </location>
</feature>
<dbReference type="KEGG" id="mflg:ABS361_12775"/>
<dbReference type="PANTHER" id="PTHR24221:SF654">
    <property type="entry name" value="ATP-BINDING CASSETTE SUB-FAMILY B MEMBER 6"/>
    <property type="match status" value="1"/>
</dbReference>
<organism evidence="13">
    <name type="scientific">Methyloraptor flagellatus</name>
    <dbReference type="NCBI Taxonomy" id="3162530"/>
    <lineage>
        <taxon>Bacteria</taxon>
        <taxon>Pseudomonadati</taxon>
        <taxon>Pseudomonadota</taxon>
        <taxon>Alphaproteobacteria</taxon>
        <taxon>Hyphomicrobiales</taxon>
        <taxon>Ancalomicrobiaceae</taxon>
        <taxon>Methyloraptor</taxon>
    </lineage>
</organism>
<dbReference type="InterPro" id="IPR003593">
    <property type="entry name" value="AAA+_ATPase"/>
</dbReference>
<feature type="transmembrane region" description="Helical" evidence="10">
    <location>
        <begin position="552"/>
        <end position="572"/>
    </location>
</feature>
<dbReference type="PROSITE" id="PS50893">
    <property type="entry name" value="ABC_TRANSPORTER_2"/>
    <property type="match status" value="1"/>
</dbReference>
<evidence type="ECO:0000259" key="12">
    <source>
        <dbReference type="PROSITE" id="PS50929"/>
    </source>
</evidence>
<evidence type="ECO:0000256" key="5">
    <source>
        <dbReference type="ARBA" id="ARBA00022692"/>
    </source>
</evidence>
<comment type="subcellular location">
    <subcellularLocation>
        <location evidence="1">Cell membrane</location>
        <topology evidence="1">Multi-pass membrane protein</topology>
    </subcellularLocation>
</comment>
<evidence type="ECO:0000313" key="13">
    <source>
        <dbReference type="EMBL" id="XBY42982.1"/>
    </source>
</evidence>
<dbReference type="SUPFAM" id="SSF90123">
    <property type="entry name" value="ABC transporter transmembrane region"/>
    <property type="match status" value="1"/>
</dbReference>
<dbReference type="GO" id="GO:0005524">
    <property type="term" value="F:ATP binding"/>
    <property type="evidence" value="ECO:0007669"/>
    <property type="project" value="UniProtKB-KW"/>
</dbReference>
<dbReference type="GO" id="GO:0034040">
    <property type="term" value="F:ATPase-coupled lipid transmembrane transporter activity"/>
    <property type="evidence" value="ECO:0007669"/>
    <property type="project" value="TreeGrafter"/>
</dbReference>
<keyword evidence="6" id="KW-0547">Nucleotide-binding</keyword>
<evidence type="ECO:0000256" key="3">
    <source>
        <dbReference type="ARBA" id="ARBA00022448"/>
    </source>
</evidence>
<feature type="transmembrane region" description="Helical" evidence="10">
    <location>
        <begin position="668"/>
        <end position="687"/>
    </location>
</feature>
<feature type="transmembrane region" description="Helical" evidence="10">
    <location>
        <begin position="418"/>
        <end position="440"/>
    </location>
</feature>
<dbReference type="Pfam" id="PF00664">
    <property type="entry name" value="ABC_membrane"/>
    <property type="match status" value="1"/>
</dbReference>
<evidence type="ECO:0000256" key="10">
    <source>
        <dbReference type="SAM" id="Phobius"/>
    </source>
</evidence>
<evidence type="ECO:0000259" key="11">
    <source>
        <dbReference type="PROSITE" id="PS50893"/>
    </source>
</evidence>
<proteinExistence type="inferred from homology"/>
<dbReference type="PROSITE" id="PS00211">
    <property type="entry name" value="ABC_TRANSPORTER_1"/>
    <property type="match status" value="1"/>
</dbReference>
<accession>A0AAU7X5F0</accession>
<keyword evidence="7" id="KW-0067">ATP-binding</keyword>
<dbReference type="PROSITE" id="PS50929">
    <property type="entry name" value="ABC_TM1F"/>
    <property type="match status" value="1"/>
</dbReference>
<gene>
    <name evidence="13" type="ORF">ABS361_12775</name>
</gene>
<evidence type="ECO:0000256" key="7">
    <source>
        <dbReference type="ARBA" id="ARBA00022840"/>
    </source>
</evidence>
<feature type="transmembrane region" description="Helical" evidence="10">
    <location>
        <begin position="633"/>
        <end position="656"/>
    </location>
</feature>
<dbReference type="InterPro" id="IPR011527">
    <property type="entry name" value="ABC1_TM_dom"/>
</dbReference>
<name>A0AAU7X5F0_9HYPH</name>
<evidence type="ECO:0000256" key="8">
    <source>
        <dbReference type="ARBA" id="ARBA00022989"/>
    </source>
</evidence>
<evidence type="ECO:0000256" key="1">
    <source>
        <dbReference type="ARBA" id="ARBA00004651"/>
    </source>
</evidence>
<dbReference type="InterPro" id="IPR027417">
    <property type="entry name" value="P-loop_NTPase"/>
</dbReference>
<dbReference type="PANTHER" id="PTHR24221">
    <property type="entry name" value="ATP-BINDING CASSETTE SUB-FAMILY B"/>
    <property type="match status" value="1"/>
</dbReference>